<comment type="similarity">
    <text evidence="1">Belongs to the diphosphomevalonate decarboxylase family.</text>
</comment>
<evidence type="ECO:0000313" key="11">
    <source>
        <dbReference type="Proteomes" id="UP000051739"/>
    </source>
</evidence>
<dbReference type="Proteomes" id="UP000051739">
    <property type="component" value="Unassembled WGS sequence"/>
</dbReference>
<feature type="domain" description="Mvd1 C-terminal" evidence="8">
    <location>
        <begin position="177"/>
        <end position="308"/>
    </location>
</feature>
<keyword evidence="3" id="KW-0444">Lipid biosynthesis</keyword>
<dbReference type="EC" id="4.1.1.33" evidence="2"/>
<dbReference type="PANTHER" id="PTHR10977:SF3">
    <property type="entry name" value="DIPHOSPHOMEVALONATE DECARBOXYLASE"/>
    <property type="match status" value="1"/>
</dbReference>
<keyword evidence="4" id="KW-0547">Nucleotide-binding</keyword>
<dbReference type="GO" id="GO:0019287">
    <property type="term" value="P:isopentenyl diphosphate biosynthetic process, mevalonate pathway"/>
    <property type="evidence" value="ECO:0007669"/>
    <property type="project" value="InterPro"/>
</dbReference>
<proteinExistence type="inferred from homology"/>
<dbReference type="InterPro" id="IPR029765">
    <property type="entry name" value="Mev_diP_decarb"/>
</dbReference>
<dbReference type="PATRIC" id="fig|1423749.3.peg.937"/>
<dbReference type="InterPro" id="IPR014721">
    <property type="entry name" value="Ribsml_uS5_D2-typ_fold_subgr"/>
</dbReference>
<dbReference type="PIRSF" id="PIRSF015950">
    <property type="entry name" value="Mev_P_decrbx"/>
    <property type="match status" value="1"/>
</dbReference>
<dbReference type="FunFam" id="3.30.230.10:FF:000072">
    <property type="entry name" value="Diphosphomevalonate decarboxylase"/>
    <property type="match status" value="1"/>
</dbReference>
<dbReference type="PANTHER" id="PTHR10977">
    <property type="entry name" value="DIPHOSPHOMEVALONATE DECARBOXYLASE"/>
    <property type="match status" value="1"/>
</dbReference>
<dbReference type="NCBIfam" id="TIGR01240">
    <property type="entry name" value="mevDPdecarb"/>
    <property type="match status" value="1"/>
</dbReference>
<dbReference type="Gene3D" id="3.30.230.10">
    <property type="match status" value="1"/>
</dbReference>
<evidence type="ECO:0000256" key="5">
    <source>
        <dbReference type="ARBA" id="ARBA00022840"/>
    </source>
</evidence>
<name>A0A0R1V5J9_9LACO</name>
<dbReference type="AlphaFoldDB" id="A0A0R1V5J9"/>
<feature type="domain" description="Diphosphomevalonate decarboxylase-like N-terminal" evidence="9">
    <location>
        <begin position="7"/>
        <end position="162"/>
    </location>
</feature>
<dbReference type="GO" id="GO:0005524">
    <property type="term" value="F:ATP binding"/>
    <property type="evidence" value="ECO:0007669"/>
    <property type="project" value="UniProtKB-KW"/>
</dbReference>
<evidence type="ECO:0000256" key="1">
    <source>
        <dbReference type="ARBA" id="ARBA00008831"/>
    </source>
</evidence>
<keyword evidence="5" id="KW-0067">ATP-binding</keyword>
<dbReference type="RefSeq" id="WP_056937830.1">
    <property type="nucleotide sequence ID" value="NZ_AZFN01000023.1"/>
</dbReference>
<keyword evidence="6" id="KW-0443">Lipid metabolism</keyword>
<dbReference type="Gene3D" id="3.30.70.890">
    <property type="entry name" value="GHMP kinase, C-terminal domain"/>
    <property type="match status" value="1"/>
</dbReference>
<dbReference type="GO" id="GO:0005829">
    <property type="term" value="C:cytosol"/>
    <property type="evidence" value="ECO:0007669"/>
    <property type="project" value="InterPro"/>
</dbReference>
<dbReference type="GO" id="GO:0004163">
    <property type="term" value="F:diphosphomevalonate decarboxylase activity"/>
    <property type="evidence" value="ECO:0007669"/>
    <property type="project" value="UniProtKB-EC"/>
</dbReference>
<sequence length="329" mass="36075">MASTARAHTNIALIKYWGKRDADLILPYTDSLSLTLDEFYTTTTVDFDSQLKHDHLMIDGQVISPDKSAKVAHFMDLVRQMSGQKAFAQIKSVNHVPMSAGLASSASAFAALAAAASRAAGLNLTPTELSRLARRGSGSATRSVFGGLVQWHRGIDDESSYAEPIMEKVDFGLEMIAIMINRQQKKVSSRGGMQASVDTSPYFKIWPEVVEQDLKAIKIAIQERNISKIGEIAEANAMRMHALTLSAQPPFTYFEASTIKAINLINQLRQTGLNCYYTMDAGPNVKVIYDQKDRPQILAALGQVFGQDNLVVAQPGPGIEYLETIECED</sequence>
<reference evidence="10 11" key="1">
    <citation type="journal article" date="2015" name="Genome Announc.">
        <title>Expanding the biotechnology potential of lactobacilli through comparative genomics of 213 strains and associated genera.</title>
        <authorList>
            <person name="Sun Z."/>
            <person name="Harris H.M."/>
            <person name="McCann A."/>
            <person name="Guo C."/>
            <person name="Argimon S."/>
            <person name="Zhang W."/>
            <person name="Yang X."/>
            <person name="Jeffery I.B."/>
            <person name="Cooney J.C."/>
            <person name="Kagawa T.F."/>
            <person name="Liu W."/>
            <person name="Song Y."/>
            <person name="Salvetti E."/>
            <person name="Wrobel A."/>
            <person name="Rasinkangas P."/>
            <person name="Parkhill J."/>
            <person name="Rea M.C."/>
            <person name="O'Sullivan O."/>
            <person name="Ritari J."/>
            <person name="Douillard F.P."/>
            <person name="Paul Ross R."/>
            <person name="Yang R."/>
            <person name="Briner A.E."/>
            <person name="Felis G.E."/>
            <person name="de Vos W.M."/>
            <person name="Barrangou R."/>
            <person name="Klaenhammer T.R."/>
            <person name="Caufield P.W."/>
            <person name="Cui Y."/>
            <person name="Zhang H."/>
            <person name="O'Toole P.W."/>
        </authorList>
    </citation>
    <scope>NUCLEOTIDE SEQUENCE [LARGE SCALE GENOMIC DNA]</scope>
    <source>
        <strain evidence="10 11">DSM 16045</strain>
    </source>
</reference>
<dbReference type="InterPro" id="IPR036554">
    <property type="entry name" value="GHMP_kinase_C_sf"/>
</dbReference>
<evidence type="ECO:0000256" key="4">
    <source>
        <dbReference type="ARBA" id="ARBA00022741"/>
    </source>
</evidence>
<dbReference type="Pfam" id="PF18376">
    <property type="entry name" value="MDD_C"/>
    <property type="match status" value="1"/>
</dbReference>
<keyword evidence="11" id="KW-1185">Reference proteome</keyword>
<evidence type="ECO:0000256" key="6">
    <source>
        <dbReference type="ARBA" id="ARBA00023098"/>
    </source>
</evidence>
<evidence type="ECO:0000313" key="10">
    <source>
        <dbReference type="EMBL" id="KRM00862.1"/>
    </source>
</evidence>
<evidence type="ECO:0000256" key="7">
    <source>
        <dbReference type="ARBA" id="ARBA00023239"/>
    </source>
</evidence>
<dbReference type="SUPFAM" id="SSF54211">
    <property type="entry name" value="Ribosomal protein S5 domain 2-like"/>
    <property type="match status" value="1"/>
</dbReference>
<dbReference type="InterPro" id="IPR020568">
    <property type="entry name" value="Ribosomal_Su5_D2-typ_SF"/>
</dbReference>
<comment type="caution">
    <text evidence="10">The sequence shown here is derived from an EMBL/GenBank/DDBJ whole genome shotgun (WGS) entry which is preliminary data.</text>
</comment>
<keyword evidence="7" id="KW-0456">Lyase</keyword>
<accession>A0A0R1V5J9</accession>
<dbReference type="InterPro" id="IPR041431">
    <property type="entry name" value="Mvd1_C"/>
</dbReference>
<evidence type="ECO:0000259" key="9">
    <source>
        <dbReference type="Pfam" id="PF22700"/>
    </source>
</evidence>
<protein>
    <recommendedName>
        <fullName evidence="2">diphosphomevalonate decarboxylase</fullName>
        <ecNumber evidence="2">4.1.1.33</ecNumber>
    </recommendedName>
</protein>
<evidence type="ECO:0000256" key="2">
    <source>
        <dbReference type="ARBA" id="ARBA00012296"/>
    </source>
</evidence>
<dbReference type="Pfam" id="PF22700">
    <property type="entry name" value="MVD-like_N"/>
    <property type="match status" value="1"/>
</dbReference>
<evidence type="ECO:0000256" key="3">
    <source>
        <dbReference type="ARBA" id="ARBA00022516"/>
    </source>
</evidence>
<dbReference type="InterPro" id="IPR005935">
    <property type="entry name" value="Mev_decarb"/>
</dbReference>
<evidence type="ECO:0000259" key="8">
    <source>
        <dbReference type="Pfam" id="PF18376"/>
    </source>
</evidence>
<dbReference type="InterPro" id="IPR053859">
    <property type="entry name" value="MVD-like_N"/>
</dbReference>
<dbReference type="SUPFAM" id="SSF55060">
    <property type="entry name" value="GHMP Kinase, C-terminal domain"/>
    <property type="match status" value="1"/>
</dbReference>
<gene>
    <name evidence="10" type="ORF">FC60_GL000928</name>
</gene>
<dbReference type="EMBL" id="AZFN01000023">
    <property type="protein sequence ID" value="KRM00862.1"/>
    <property type="molecule type" value="Genomic_DNA"/>
</dbReference>
<organism evidence="10 11">
    <name type="scientific">Limosilactobacillus gastricus DSM 16045</name>
    <dbReference type="NCBI Taxonomy" id="1423749"/>
    <lineage>
        <taxon>Bacteria</taxon>
        <taxon>Bacillati</taxon>
        <taxon>Bacillota</taxon>
        <taxon>Bacilli</taxon>
        <taxon>Lactobacillales</taxon>
        <taxon>Lactobacillaceae</taxon>
        <taxon>Limosilactobacillus</taxon>
    </lineage>
</organism>